<name>A0A9D1HU13_9BACT</name>
<evidence type="ECO:0000313" key="1">
    <source>
        <dbReference type="EMBL" id="HIU22511.1"/>
    </source>
</evidence>
<gene>
    <name evidence="1" type="ORF">IAD49_02895</name>
</gene>
<dbReference type="EMBL" id="DVML01000017">
    <property type="protein sequence ID" value="HIU22511.1"/>
    <property type="molecule type" value="Genomic_DNA"/>
</dbReference>
<comment type="caution">
    <text evidence="1">The sequence shown here is derived from an EMBL/GenBank/DDBJ whole genome shotgun (WGS) entry which is preliminary data.</text>
</comment>
<protein>
    <submittedName>
        <fullName evidence="1">Uncharacterized protein</fullName>
    </submittedName>
</protein>
<dbReference type="AlphaFoldDB" id="A0A9D1HU13"/>
<dbReference type="Proteomes" id="UP000824087">
    <property type="component" value="Unassembled WGS sequence"/>
</dbReference>
<reference evidence="1" key="2">
    <citation type="journal article" date="2021" name="PeerJ">
        <title>Extensive microbial diversity within the chicken gut microbiome revealed by metagenomics and culture.</title>
        <authorList>
            <person name="Gilroy R."/>
            <person name="Ravi A."/>
            <person name="Getino M."/>
            <person name="Pursley I."/>
            <person name="Horton D.L."/>
            <person name="Alikhan N.F."/>
            <person name="Baker D."/>
            <person name="Gharbi K."/>
            <person name="Hall N."/>
            <person name="Watson M."/>
            <person name="Adriaenssens E.M."/>
            <person name="Foster-Nyarko E."/>
            <person name="Jarju S."/>
            <person name="Secka A."/>
            <person name="Antonio M."/>
            <person name="Oren A."/>
            <person name="Chaudhuri R.R."/>
            <person name="La Ragione R."/>
            <person name="Hildebrand F."/>
            <person name="Pallen M.J."/>
        </authorList>
    </citation>
    <scope>NUCLEOTIDE SEQUENCE</scope>
    <source>
        <strain evidence="1">CHK197-8231</strain>
    </source>
</reference>
<reference evidence="1" key="1">
    <citation type="submission" date="2020-10" db="EMBL/GenBank/DDBJ databases">
        <authorList>
            <person name="Gilroy R."/>
        </authorList>
    </citation>
    <scope>NUCLEOTIDE SEQUENCE</scope>
    <source>
        <strain evidence="1">CHK197-8231</strain>
    </source>
</reference>
<evidence type="ECO:0000313" key="2">
    <source>
        <dbReference type="Proteomes" id="UP000824087"/>
    </source>
</evidence>
<dbReference type="InterPro" id="IPR043720">
    <property type="entry name" value="DUF5661"/>
</dbReference>
<dbReference type="Pfam" id="PF18905">
    <property type="entry name" value="DUF5661"/>
    <property type="match status" value="1"/>
</dbReference>
<proteinExistence type="predicted"/>
<sequence>MYNLKDAMYAASVLGVTFDQFTPEEFLDGILIELEHGVVSPETNVTNNDLIVTAKIALAHLNEFPNYYNPDYGLRVFERYLQSRL</sequence>
<organism evidence="1 2">
    <name type="scientific">Candidatus Fimihabitans intestinipullorum</name>
    <dbReference type="NCBI Taxonomy" id="2840820"/>
    <lineage>
        <taxon>Bacteria</taxon>
        <taxon>Bacillati</taxon>
        <taxon>Mycoplasmatota</taxon>
        <taxon>Mycoplasmatota incertae sedis</taxon>
        <taxon>Candidatus Fimihabitans</taxon>
    </lineage>
</organism>
<accession>A0A9D1HU13</accession>